<dbReference type="Pfam" id="PF04790">
    <property type="entry name" value="Sarcoglycan_1"/>
    <property type="match status" value="1"/>
</dbReference>
<evidence type="ECO:0000256" key="13">
    <source>
        <dbReference type="SAM" id="MobiDB-lite"/>
    </source>
</evidence>
<feature type="region of interest" description="Disordered" evidence="13">
    <location>
        <begin position="156"/>
        <end position="180"/>
    </location>
</feature>
<reference evidence="15 16" key="1">
    <citation type="submission" date="2020-10" db="EMBL/GenBank/DDBJ databases">
        <authorList>
            <person name="Klimov P.B."/>
            <person name="Dyachkov S.M."/>
            <person name="Chetverikov P.E."/>
        </authorList>
    </citation>
    <scope>NUCLEOTIDE SEQUENCE [LARGE SCALE GENOMIC DNA]</scope>
    <source>
        <strain evidence="15">BMOC 18-1129-001#AD2665</strain>
        <tissue evidence="15">Entire mites</tissue>
    </source>
</reference>
<evidence type="ECO:0000256" key="7">
    <source>
        <dbReference type="ARBA" id="ARBA00022968"/>
    </source>
</evidence>
<evidence type="ECO:0000256" key="1">
    <source>
        <dbReference type="ARBA" id="ARBA00004245"/>
    </source>
</evidence>
<feature type="compositionally biased region" description="Basic and acidic residues" evidence="13">
    <location>
        <begin position="171"/>
        <end position="180"/>
    </location>
</feature>
<evidence type="ECO:0000256" key="2">
    <source>
        <dbReference type="ARBA" id="ARBA00004274"/>
    </source>
</evidence>
<feature type="compositionally biased region" description="Low complexity" evidence="13">
    <location>
        <begin position="156"/>
        <end position="169"/>
    </location>
</feature>
<evidence type="ECO:0000256" key="12">
    <source>
        <dbReference type="ARBA" id="ARBA00023212"/>
    </source>
</evidence>
<evidence type="ECO:0000256" key="11">
    <source>
        <dbReference type="ARBA" id="ARBA00023180"/>
    </source>
</evidence>
<accession>A0ABQ7S8V7</accession>
<keyword evidence="7" id="KW-0735">Signal-anchor</keyword>
<dbReference type="InterPro" id="IPR006875">
    <property type="entry name" value="Sarcoglycan"/>
</dbReference>
<name>A0ABQ7S8V7_9ACAR</name>
<dbReference type="PANTHER" id="PTHR12939:SF10">
    <property type="entry name" value="EG:4F1.1 PROTEIN"/>
    <property type="match status" value="1"/>
</dbReference>
<evidence type="ECO:0000256" key="5">
    <source>
        <dbReference type="ARBA" id="ARBA00022490"/>
    </source>
</evidence>
<keyword evidence="12" id="KW-0206">Cytoskeleton</keyword>
<evidence type="ECO:0000256" key="14">
    <source>
        <dbReference type="SAM" id="Phobius"/>
    </source>
</evidence>
<sequence>MDTKSMMQVDVNGSSSLLSTTDIATQQRNMSHRQPMDDNQSPTVHLGDDDQAMKAKSEDAKVILVYILIVVNVFFSVFNAILIYWVVDTISRTILGQSSQIDIQGSDGKIIIHGQIIFTDNLNTPSLRTKAIDGNNTSGHRLVLSSRSNVTIGLSESSYNSSQESRQSNTDQRHTHENPSHESLRHLYHHHPIVSLIQESIVINSSSIIVKHPDNNASSIDIKKSDITIRSPQLMITEKRGLDAGHLSFMTPRVSSNDANDGVDFHSPTRALKMISPQTMSFNSGESIHIKSIEQLSIESTDGSIVLEASLVDTSYLDTITPSKTGSTYSGIYQLCQCVLRANVNQRQIDELDVIARASLMERKGAIFATNPRLKCNDFDWYCSSL</sequence>
<keyword evidence="4" id="KW-1003">Cell membrane</keyword>
<evidence type="ECO:0000256" key="9">
    <source>
        <dbReference type="ARBA" id="ARBA00023136"/>
    </source>
</evidence>
<keyword evidence="6 14" id="KW-0812">Transmembrane</keyword>
<comment type="caution">
    <text evidence="15">The sequence shown here is derived from an EMBL/GenBank/DDBJ whole genome shotgun (WGS) entry which is preliminary data.</text>
</comment>
<keyword evidence="9 14" id="KW-0472">Membrane</keyword>
<protein>
    <submittedName>
        <fullName evidence="15">Uncharacterized protein</fullName>
    </submittedName>
</protein>
<keyword evidence="16" id="KW-1185">Reference proteome</keyword>
<evidence type="ECO:0000256" key="8">
    <source>
        <dbReference type="ARBA" id="ARBA00022989"/>
    </source>
</evidence>
<keyword evidence="8 14" id="KW-1133">Transmembrane helix</keyword>
<gene>
    <name evidence="15" type="ORF">GZH46_01647</name>
</gene>
<dbReference type="PANTHER" id="PTHR12939">
    <property type="entry name" value="SARCOGLYCAN"/>
    <property type="match status" value="1"/>
</dbReference>
<evidence type="ECO:0000256" key="6">
    <source>
        <dbReference type="ARBA" id="ARBA00022692"/>
    </source>
</evidence>
<evidence type="ECO:0000313" key="15">
    <source>
        <dbReference type="EMBL" id="KAG9509822.1"/>
    </source>
</evidence>
<organism evidence="15 16">
    <name type="scientific">Fragariocoptes setiger</name>
    <dbReference type="NCBI Taxonomy" id="1670756"/>
    <lineage>
        <taxon>Eukaryota</taxon>
        <taxon>Metazoa</taxon>
        <taxon>Ecdysozoa</taxon>
        <taxon>Arthropoda</taxon>
        <taxon>Chelicerata</taxon>
        <taxon>Arachnida</taxon>
        <taxon>Acari</taxon>
        <taxon>Acariformes</taxon>
        <taxon>Trombidiformes</taxon>
        <taxon>Prostigmata</taxon>
        <taxon>Eupodina</taxon>
        <taxon>Eriophyoidea</taxon>
        <taxon>Phytoptidae</taxon>
        <taxon>Fragariocoptes</taxon>
    </lineage>
</organism>
<evidence type="ECO:0000313" key="16">
    <source>
        <dbReference type="Proteomes" id="UP000825002"/>
    </source>
</evidence>
<dbReference type="Proteomes" id="UP000825002">
    <property type="component" value="Unassembled WGS sequence"/>
</dbReference>
<keyword evidence="10" id="KW-1015">Disulfide bond</keyword>
<dbReference type="EMBL" id="JAIFTH010000321">
    <property type="protein sequence ID" value="KAG9509822.1"/>
    <property type="molecule type" value="Genomic_DNA"/>
</dbReference>
<keyword evidence="11" id="KW-0325">Glycoprotein</keyword>
<keyword evidence="5" id="KW-0963">Cytoplasm</keyword>
<proteinExistence type="inferred from homology"/>
<evidence type="ECO:0000256" key="10">
    <source>
        <dbReference type="ARBA" id="ARBA00023157"/>
    </source>
</evidence>
<evidence type="ECO:0000256" key="4">
    <source>
        <dbReference type="ARBA" id="ARBA00022475"/>
    </source>
</evidence>
<comment type="similarity">
    <text evidence="3">Belongs to the sarcoglycan beta/delta/gamma/zeta family.</text>
</comment>
<dbReference type="InterPro" id="IPR039972">
    <property type="entry name" value="Sarcoglycan_gamma/delta/zeta"/>
</dbReference>
<comment type="subcellular location">
    <subcellularLocation>
        <location evidence="2">Cell membrane</location>
        <location evidence="2">Sarcolemma</location>
        <topology evidence="2">Single-pass type II membrane protein</topology>
    </subcellularLocation>
    <subcellularLocation>
        <location evidence="1">Cytoplasm</location>
        <location evidence="1">Cytoskeleton</location>
    </subcellularLocation>
</comment>
<feature type="transmembrane region" description="Helical" evidence="14">
    <location>
        <begin position="63"/>
        <end position="87"/>
    </location>
</feature>
<evidence type="ECO:0000256" key="3">
    <source>
        <dbReference type="ARBA" id="ARBA00007574"/>
    </source>
</evidence>